<dbReference type="SUPFAM" id="SSF51182">
    <property type="entry name" value="RmlC-like cupins"/>
    <property type="match status" value="1"/>
</dbReference>
<proteinExistence type="predicted"/>
<sequence length="154" mass="16881">MTENNIKTFVLAGVAMKRLLSGEETNGQFCLFENRSDGNTKTPIHVHADDDETIYMIDGALTAIIDRKEHTLTAGDSIFMARGIPHQLMNMTGRMARYILVGSPSLFDAFVEDAGYQIPTDESADLPSEADVSRLKATAPQFGITLLSDWPAKS</sequence>
<dbReference type="Proteomes" id="UP000471190">
    <property type="component" value="Unassembled WGS sequence"/>
</dbReference>
<dbReference type="PANTHER" id="PTHR36440:SF1">
    <property type="entry name" value="PUTATIVE (AFU_ORTHOLOGUE AFUA_8G07350)-RELATED"/>
    <property type="match status" value="1"/>
</dbReference>
<evidence type="ECO:0000259" key="1">
    <source>
        <dbReference type="Pfam" id="PF07883"/>
    </source>
</evidence>
<evidence type="ECO:0000313" key="2">
    <source>
        <dbReference type="EMBL" id="MBB6495735.1"/>
    </source>
</evidence>
<dbReference type="Proteomes" id="UP000526625">
    <property type="component" value="Unassembled WGS sequence"/>
</dbReference>
<gene>
    <name evidence="2" type="ORF">GGD45_006201</name>
    <name evidence="3" type="ORF">GXW80_29510</name>
</gene>
<dbReference type="InterPro" id="IPR014710">
    <property type="entry name" value="RmlC-like_jellyroll"/>
</dbReference>
<dbReference type="RefSeq" id="WP_015342145.1">
    <property type="nucleotide sequence ID" value="NZ_JAADZA010000065.1"/>
</dbReference>
<protein>
    <submittedName>
        <fullName evidence="3">Cupin domain-containing protein</fullName>
    </submittedName>
    <submittedName>
        <fullName evidence="2">RmlC-like cupin family protein</fullName>
    </submittedName>
</protein>
<evidence type="ECO:0000313" key="5">
    <source>
        <dbReference type="Proteomes" id="UP000526625"/>
    </source>
</evidence>
<comment type="caution">
    <text evidence="3">The sequence shown here is derived from an EMBL/GenBank/DDBJ whole genome shotgun (WGS) entry which is preliminary data.</text>
</comment>
<reference evidence="2 5" key="2">
    <citation type="submission" date="2020-08" db="EMBL/GenBank/DDBJ databases">
        <title>Genomic Encyclopedia of Type Strains, Phase IV (KMG-V): Genome sequencing to study the core and pangenomes of soil and plant-associated prokaryotes.</title>
        <authorList>
            <person name="Whitman W."/>
        </authorList>
    </citation>
    <scope>NUCLEOTIDE SEQUENCE [LARGE SCALE GENOMIC DNA]</scope>
    <source>
        <strain evidence="2 5">SEMIA 4059</strain>
    </source>
</reference>
<dbReference type="Pfam" id="PF07883">
    <property type="entry name" value="Cupin_2"/>
    <property type="match status" value="1"/>
</dbReference>
<dbReference type="InterPro" id="IPR013096">
    <property type="entry name" value="Cupin_2"/>
</dbReference>
<dbReference type="InterPro" id="IPR011051">
    <property type="entry name" value="RmlC_Cupin_sf"/>
</dbReference>
<keyword evidence="5" id="KW-1185">Reference proteome</keyword>
<evidence type="ECO:0000313" key="4">
    <source>
        <dbReference type="Proteomes" id="UP000471190"/>
    </source>
</evidence>
<reference evidence="3 4" key="1">
    <citation type="submission" date="2020-02" db="EMBL/GenBank/DDBJ databases">
        <title>Draft genome sequence of Rhizobium tropici.</title>
        <authorList>
            <person name="Khayi S."/>
            <person name="Jemo M."/>
        </authorList>
    </citation>
    <scope>NUCLEOTIDE SEQUENCE [LARGE SCALE GENOMIC DNA]</scope>
    <source>
        <strain evidence="3 4">A12</strain>
    </source>
</reference>
<dbReference type="InterPro" id="IPR053146">
    <property type="entry name" value="QDO-like"/>
</dbReference>
<evidence type="ECO:0000313" key="3">
    <source>
        <dbReference type="EMBL" id="NEV15107.1"/>
    </source>
</evidence>
<dbReference type="AlphaFoldDB" id="A0A6P1CE36"/>
<feature type="domain" description="Cupin type-2" evidence="1">
    <location>
        <begin position="40"/>
        <end position="101"/>
    </location>
</feature>
<accession>A0A6P1CE36</accession>
<name>A0A6P1CE36_RHITR</name>
<dbReference type="EMBL" id="JAADZA010000065">
    <property type="protein sequence ID" value="NEV15107.1"/>
    <property type="molecule type" value="Genomic_DNA"/>
</dbReference>
<dbReference type="EMBL" id="JACHBF010000039">
    <property type="protein sequence ID" value="MBB6495735.1"/>
    <property type="molecule type" value="Genomic_DNA"/>
</dbReference>
<dbReference type="Gene3D" id="2.60.120.10">
    <property type="entry name" value="Jelly Rolls"/>
    <property type="match status" value="1"/>
</dbReference>
<organism evidence="3 4">
    <name type="scientific">Rhizobium tropici</name>
    <dbReference type="NCBI Taxonomy" id="398"/>
    <lineage>
        <taxon>Bacteria</taxon>
        <taxon>Pseudomonadati</taxon>
        <taxon>Pseudomonadota</taxon>
        <taxon>Alphaproteobacteria</taxon>
        <taxon>Hyphomicrobiales</taxon>
        <taxon>Rhizobiaceae</taxon>
        <taxon>Rhizobium/Agrobacterium group</taxon>
        <taxon>Rhizobium</taxon>
    </lineage>
</organism>
<dbReference type="PANTHER" id="PTHR36440">
    <property type="entry name" value="PUTATIVE (AFU_ORTHOLOGUE AFUA_8G07350)-RELATED"/>
    <property type="match status" value="1"/>
</dbReference>